<dbReference type="SUPFAM" id="SSF52540">
    <property type="entry name" value="P-loop containing nucleoside triphosphate hydrolases"/>
    <property type="match status" value="1"/>
</dbReference>
<evidence type="ECO:0008006" key="3">
    <source>
        <dbReference type="Google" id="ProtNLM"/>
    </source>
</evidence>
<dbReference type="Pfam" id="PF13671">
    <property type="entry name" value="AAA_33"/>
    <property type="match status" value="1"/>
</dbReference>
<accession>A0A7W0HSA4</accession>
<protein>
    <recommendedName>
        <fullName evidence="3">ATP-binding protein</fullName>
    </recommendedName>
</protein>
<dbReference type="Proteomes" id="UP000530928">
    <property type="component" value="Unassembled WGS sequence"/>
</dbReference>
<dbReference type="AlphaFoldDB" id="A0A7W0HSA4"/>
<sequence length="166" mass="18896">MIVWLNGTFGAGKTTTAKELHALLPASHVFDPETVGFYLRVVINEPVDDFQHWPAWRALTAETINQLCLHWLGPLIVPMSLTRRPYLEEIFSALRAPVRHILLHADQEELVRRIETDTEEAGARQWRLDHLRSYQEALPWLRDSAEVIDTTRVPAAEVAAAIAKDL</sequence>
<name>A0A7W0HSA4_9ACTN</name>
<evidence type="ECO:0000313" key="1">
    <source>
        <dbReference type="EMBL" id="MBA2893456.1"/>
    </source>
</evidence>
<keyword evidence="2" id="KW-1185">Reference proteome</keyword>
<evidence type="ECO:0000313" key="2">
    <source>
        <dbReference type="Proteomes" id="UP000530928"/>
    </source>
</evidence>
<dbReference type="Gene3D" id="3.40.50.300">
    <property type="entry name" value="P-loop containing nucleotide triphosphate hydrolases"/>
    <property type="match status" value="1"/>
</dbReference>
<proteinExistence type="predicted"/>
<dbReference type="InterPro" id="IPR027417">
    <property type="entry name" value="P-loop_NTPase"/>
</dbReference>
<reference evidence="1 2" key="1">
    <citation type="submission" date="2020-07" db="EMBL/GenBank/DDBJ databases">
        <title>Genomic Encyclopedia of Type Strains, Phase IV (KMG-IV): sequencing the most valuable type-strain genomes for metagenomic binning, comparative biology and taxonomic classification.</title>
        <authorList>
            <person name="Goeker M."/>
        </authorList>
    </citation>
    <scope>NUCLEOTIDE SEQUENCE [LARGE SCALE GENOMIC DNA]</scope>
    <source>
        <strain evidence="1 2">DSM 45533</strain>
    </source>
</reference>
<dbReference type="RefSeq" id="WP_181612268.1">
    <property type="nucleotide sequence ID" value="NZ_BAABAM010000017.1"/>
</dbReference>
<gene>
    <name evidence="1" type="ORF">HNR30_004817</name>
</gene>
<dbReference type="EMBL" id="JACDUR010000005">
    <property type="protein sequence ID" value="MBA2893456.1"/>
    <property type="molecule type" value="Genomic_DNA"/>
</dbReference>
<organism evidence="1 2">
    <name type="scientific">Nonomuraea soli</name>
    <dbReference type="NCBI Taxonomy" id="1032476"/>
    <lineage>
        <taxon>Bacteria</taxon>
        <taxon>Bacillati</taxon>
        <taxon>Actinomycetota</taxon>
        <taxon>Actinomycetes</taxon>
        <taxon>Streptosporangiales</taxon>
        <taxon>Streptosporangiaceae</taxon>
        <taxon>Nonomuraea</taxon>
    </lineage>
</organism>
<comment type="caution">
    <text evidence="1">The sequence shown here is derived from an EMBL/GenBank/DDBJ whole genome shotgun (WGS) entry which is preliminary data.</text>
</comment>